<comment type="similarity">
    <text evidence="1">Belongs to the ABC transporter superfamily.</text>
</comment>
<evidence type="ECO:0000313" key="13">
    <source>
        <dbReference type="EMBL" id="RYC33285.1"/>
    </source>
</evidence>
<protein>
    <submittedName>
        <fullName evidence="13">ABC transporter ATP-binding protein</fullName>
    </submittedName>
</protein>
<dbReference type="GO" id="GO:0005524">
    <property type="term" value="F:ATP binding"/>
    <property type="evidence" value="ECO:0007669"/>
    <property type="project" value="UniProtKB-KW"/>
</dbReference>
<dbReference type="OrthoDB" id="9802264at2"/>
<gene>
    <name evidence="13" type="ORF">D3273_04675</name>
</gene>
<dbReference type="Pfam" id="PF00005">
    <property type="entry name" value="ABC_tran"/>
    <property type="match status" value="1"/>
</dbReference>
<dbReference type="SMART" id="SM00382">
    <property type="entry name" value="AAA"/>
    <property type="match status" value="1"/>
</dbReference>
<keyword evidence="11" id="KW-0472">Membrane</keyword>
<keyword evidence="14" id="KW-1185">Reference proteome</keyword>
<dbReference type="InterPro" id="IPR003439">
    <property type="entry name" value="ABC_transporter-like_ATP-bd"/>
</dbReference>
<dbReference type="InterPro" id="IPR008995">
    <property type="entry name" value="Mo/tungstate-bd_C_term_dom"/>
</dbReference>
<dbReference type="InterPro" id="IPR017871">
    <property type="entry name" value="ABC_transporter-like_CS"/>
</dbReference>
<evidence type="ECO:0000259" key="12">
    <source>
        <dbReference type="PROSITE" id="PS50893"/>
    </source>
</evidence>
<evidence type="ECO:0000256" key="7">
    <source>
        <dbReference type="ARBA" id="ARBA00022840"/>
    </source>
</evidence>
<evidence type="ECO:0000256" key="11">
    <source>
        <dbReference type="ARBA" id="ARBA00023136"/>
    </source>
</evidence>
<dbReference type="GO" id="GO:0043190">
    <property type="term" value="C:ATP-binding cassette (ABC) transporter complex"/>
    <property type="evidence" value="ECO:0007669"/>
    <property type="project" value="InterPro"/>
</dbReference>
<dbReference type="PROSITE" id="PS50893">
    <property type="entry name" value="ABC_TRANSPORTER_2"/>
    <property type="match status" value="1"/>
</dbReference>
<keyword evidence="3" id="KW-1003">Cell membrane</keyword>
<dbReference type="Proteomes" id="UP000290759">
    <property type="component" value="Unassembled WGS sequence"/>
</dbReference>
<reference evidence="13 14" key="1">
    <citation type="submission" date="2018-12" db="EMBL/GenBank/DDBJ databases">
        <authorList>
            <person name="Grouzdev D.S."/>
            <person name="Krutkina M.S."/>
        </authorList>
    </citation>
    <scope>NUCLEOTIDE SEQUENCE [LARGE SCALE GENOMIC DNA]</scope>
    <source>
        <strain evidence="13 14">RmlP026</strain>
    </source>
</reference>
<evidence type="ECO:0000256" key="10">
    <source>
        <dbReference type="ARBA" id="ARBA00023065"/>
    </source>
</evidence>
<keyword evidence="10" id="KW-0406">Ion transport</keyword>
<dbReference type="CDD" id="cd03259">
    <property type="entry name" value="ABC_Carb_Solutes_like"/>
    <property type="match status" value="1"/>
</dbReference>
<reference evidence="13 14" key="2">
    <citation type="submission" date="2019-02" db="EMBL/GenBank/DDBJ databases">
        <title>'Lichenibacterium ramalinii' gen. nov. sp. nov., 'Lichenibacterium minor' gen. nov. sp. nov.</title>
        <authorList>
            <person name="Pankratov T."/>
        </authorList>
    </citation>
    <scope>NUCLEOTIDE SEQUENCE [LARGE SCALE GENOMIC DNA]</scope>
    <source>
        <strain evidence="13 14">RmlP026</strain>
    </source>
</reference>
<dbReference type="Pfam" id="PF08402">
    <property type="entry name" value="TOBE_2"/>
    <property type="match status" value="1"/>
</dbReference>
<sequence>MSSFALQVSGLAKSYGEAPVLRDVDLAVAPGDIVALLGPSGCGKTTLLRLVAGFDRADAGSVALAGRPVADGPPGERGCWVPPFRRGIGYVPQDGVLFPHLDVAANVGFGLSPAGRRSGRVEAMMELVGMAGFGRRMPHELSGGQQQRVSIARALAPEPALVLLDEPFNALDAHLRRTLCAEVRAILKRNGAAALMVTHDRDEAFSVADEIAVMRRGRIVQRGTSADFYRSPVDLDTARLAGAAIHLPGTLAGEAADTALGRVPVRNPHGVADGPAALMLRPEQVVEAAPGQGARMTVRRSAMLGPLTWLDLEAAGGTVALQACWLAAAPPEPGTEIGVRIHGDALVFPPEAP</sequence>
<evidence type="ECO:0000256" key="9">
    <source>
        <dbReference type="ARBA" id="ARBA00023004"/>
    </source>
</evidence>
<evidence type="ECO:0000313" key="14">
    <source>
        <dbReference type="Proteomes" id="UP000290759"/>
    </source>
</evidence>
<keyword evidence="4" id="KW-0410">Iron transport</keyword>
<evidence type="ECO:0000256" key="3">
    <source>
        <dbReference type="ARBA" id="ARBA00022475"/>
    </source>
</evidence>
<name>A0A4Q2UEP6_9HYPH</name>
<accession>A0A4Q2UEP6</accession>
<dbReference type="Gene3D" id="3.40.50.300">
    <property type="entry name" value="P-loop containing nucleotide triphosphate hydrolases"/>
    <property type="match status" value="1"/>
</dbReference>
<evidence type="ECO:0000256" key="5">
    <source>
        <dbReference type="ARBA" id="ARBA00022519"/>
    </source>
</evidence>
<keyword evidence="2" id="KW-0813">Transport</keyword>
<dbReference type="InterPro" id="IPR013611">
    <property type="entry name" value="Transp-assoc_OB_typ2"/>
</dbReference>
<organism evidence="13 14">
    <name type="scientific">Lichenibacterium minor</name>
    <dbReference type="NCBI Taxonomy" id="2316528"/>
    <lineage>
        <taxon>Bacteria</taxon>
        <taxon>Pseudomonadati</taxon>
        <taxon>Pseudomonadota</taxon>
        <taxon>Alphaproteobacteria</taxon>
        <taxon>Hyphomicrobiales</taxon>
        <taxon>Lichenihabitantaceae</taxon>
        <taxon>Lichenibacterium</taxon>
    </lineage>
</organism>
<dbReference type="PROSITE" id="PS00211">
    <property type="entry name" value="ABC_TRANSPORTER_1"/>
    <property type="match status" value="1"/>
</dbReference>
<dbReference type="InterPro" id="IPR015853">
    <property type="entry name" value="ABC_transpr_FbpC"/>
</dbReference>
<evidence type="ECO:0000256" key="1">
    <source>
        <dbReference type="ARBA" id="ARBA00005417"/>
    </source>
</evidence>
<dbReference type="InterPro" id="IPR003593">
    <property type="entry name" value="AAA+_ATPase"/>
</dbReference>
<dbReference type="SUPFAM" id="SSF50331">
    <property type="entry name" value="MOP-like"/>
    <property type="match status" value="1"/>
</dbReference>
<evidence type="ECO:0000256" key="6">
    <source>
        <dbReference type="ARBA" id="ARBA00022741"/>
    </source>
</evidence>
<evidence type="ECO:0000256" key="4">
    <source>
        <dbReference type="ARBA" id="ARBA00022496"/>
    </source>
</evidence>
<comment type="caution">
    <text evidence="13">The sequence shown here is derived from an EMBL/GenBank/DDBJ whole genome shotgun (WGS) entry which is preliminary data.</text>
</comment>
<evidence type="ECO:0000256" key="2">
    <source>
        <dbReference type="ARBA" id="ARBA00022448"/>
    </source>
</evidence>
<dbReference type="AlphaFoldDB" id="A0A4Q2UEP6"/>
<keyword evidence="5" id="KW-0997">Cell inner membrane</keyword>
<dbReference type="PANTHER" id="PTHR42781:SF5">
    <property type="entry name" value="PUTRESCINE TRANSPORT ATP-BINDING PROTEIN POTG"/>
    <property type="match status" value="1"/>
</dbReference>
<dbReference type="InterPro" id="IPR027417">
    <property type="entry name" value="P-loop_NTPase"/>
</dbReference>
<dbReference type="GO" id="GO:0015408">
    <property type="term" value="F:ABC-type ferric iron transporter activity"/>
    <property type="evidence" value="ECO:0007669"/>
    <property type="project" value="InterPro"/>
</dbReference>
<proteinExistence type="inferred from homology"/>
<dbReference type="InterPro" id="IPR050093">
    <property type="entry name" value="ABC_SmlMolc_Importer"/>
</dbReference>
<evidence type="ECO:0000256" key="8">
    <source>
        <dbReference type="ARBA" id="ARBA00022967"/>
    </source>
</evidence>
<dbReference type="FunFam" id="3.40.50.300:FF:000425">
    <property type="entry name" value="Probable ABC transporter, ATP-binding subunit"/>
    <property type="match status" value="1"/>
</dbReference>
<keyword evidence="7 13" id="KW-0067">ATP-binding</keyword>
<dbReference type="SUPFAM" id="SSF52540">
    <property type="entry name" value="P-loop containing nucleoside triphosphate hydrolases"/>
    <property type="match status" value="1"/>
</dbReference>
<dbReference type="GO" id="GO:0015697">
    <property type="term" value="P:quaternary ammonium group transport"/>
    <property type="evidence" value="ECO:0007669"/>
    <property type="project" value="UniProtKB-ARBA"/>
</dbReference>
<keyword evidence="9" id="KW-0408">Iron</keyword>
<keyword evidence="8" id="KW-1278">Translocase</keyword>
<dbReference type="PANTHER" id="PTHR42781">
    <property type="entry name" value="SPERMIDINE/PUTRESCINE IMPORT ATP-BINDING PROTEIN POTA"/>
    <property type="match status" value="1"/>
</dbReference>
<feature type="domain" description="ABC transporter" evidence="12">
    <location>
        <begin position="6"/>
        <end position="241"/>
    </location>
</feature>
<dbReference type="GO" id="GO:0016887">
    <property type="term" value="F:ATP hydrolysis activity"/>
    <property type="evidence" value="ECO:0007669"/>
    <property type="project" value="InterPro"/>
</dbReference>
<dbReference type="EMBL" id="QYBB01000003">
    <property type="protein sequence ID" value="RYC33285.1"/>
    <property type="molecule type" value="Genomic_DNA"/>
</dbReference>
<keyword evidence="6" id="KW-0547">Nucleotide-binding</keyword>